<gene>
    <name evidence="1" type="ORF">CUJ83_03060</name>
</gene>
<protein>
    <submittedName>
        <fullName evidence="1">Uncharacterized protein</fullName>
    </submittedName>
</protein>
<keyword evidence="2" id="KW-1185">Reference proteome</keyword>
<dbReference type="EMBL" id="PGCK01000002">
    <property type="protein sequence ID" value="MCD1293975.1"/>
    <property type="molecule type" value="Genomic_DNA"/>
</dbReference>
<organism evidence="1 2">
    <name type="scientific">Methanooceanicella nereidis</name>
    <dbReference type="NCBI Taxonomy" id="2052831"/>
    <lineage>
        <taxon>Archaea</taxon>
        <taxon>Methanobacteriati</taxon>
        <taxon>Methanobacteriota</taxon>
        <taxon>Stenosarchaea group</taxon>
        <taxon>Methanomicrobia</taxon>
        <taxon>Methanocellales</taxon>
        <taxon>Methanocellaceae</taxon>
        <taxon>Methanooceanicella</taxon>
    </lineage>
</organism>
<name>A0AAP2RCB3_9EURY</name>
<evidence type="ECO:0000313" key="1">
    <source>
        <dbReference type="EMBL" id="MCD1293975.1"/>
    </source>
</evidence>
<dbReference type="Proteomes" id="UP001320159">
    <property type="component" value="Unassembled WGS sequence"/>
</dbReference>
<dbReference type="AlphaFoldDB" id="A0AAP2RCB3"/>
<dbReference type="RefSeq" id="WP_230740492.1">
    <property type="nucleotide sequence ID" value="NZ_PGCK01000002.1"/>
</dbReference>
<evidence type="ECO:0000313" key="2">
    <source>
        <dbReference type="Proteomes" id="UP001320159"/>
    </source>
</evidence>
<reference evidence="1 2" key="1">
    <citation type="submission" date="2017-11" db="EMBL/GenBank/DDBJ databases">
        <title>Isolation and Characterization of Family Methanocellaceae Species from Potential Methane Hydrate Area Offshore Southwestern Taiwan.</title>
        <authorList>
            <person name="Zhang W.-L."/>
            <person name="Chen W.-C."/>
            <person name="Lai M.-C."/>
            <person name="Chen S.-C."/>
        </authorList>
    </citation>
    <scope>NUCLEOTIDE SEQUENCE [LARGE SCALE GENOMIC DNA]</scope>
    <source>
        <strain evidence="1 2">CWC-04</strain>
    </source>
</reference>
<proteinExistence type="predicted"/>
<comment type="caution">
    <text evidence="1">The sequence shown here is derived from an EMBL/GenBank/DDBJ whole genome shotgun (WGS) entry which is preliminary data.</text>
</comment>
<sequence>MKQFRISDSVLNYIKEQKRDYRVCTSCGGAILLPTAIKRPKPSDIKIPVGDNYLYVSAMQAKYIDIIDDSMLVSYLY</sequence>
<accession>A0AAP2RCB3</accession>